<keyword evidence="2" id="KW-1185">Reference proteome</keyword>
<dbReference type="EMBL" id="BORR01000020">
    <property type="protein sequence ID" value="GIO39285.1"/>
    <property type="molecule type" value="Genomic_DNA"/>
</dbReference>
<proteinExistence type="predicted"/>
<dbReference type="AlphaFoldDB" id="A0A919XYN3"/>
<protein>
    <submittedName>
        <fullName evidence="1">Uncharacterized protein</fullName>
    </submittedName>
</protein>
<evidence type="ECO:0000313" key="1">
    <source>
        <dbReference type="EMBL" id="GIO39285.1"/>
    </source>
</evidence>
<gene>
    <name evidence="1" type="ORF">J41TS12_41460</name>
</gene>
<evidence type="ECO:0000313" key="2">
    <source>
        <dbReference type="Proteomes" id="UP000681162"/>
    </source>
</evidence>
<dbReference type="Proteomes" id="UP000681162">
    <property type="component" value="Unassembled WGS sequence"/>
</dbReference>
<comment type="caution">
    <text evidence="1">The sequence shown here is derived from an EMBL/GenBank/DDBJ whole genome shotgun (WGS) entry which is preliminary data.</text>
</comment>
<reference evidence="1 2" key="1">
    <citation type="submission" date="2021-03" db="EMBL/GenBank/DDBJ databases">
        <title>Antimicrobial resistance genes in bacteria isolated from Japanese honey, and their potential for conferring macrolide and lincosamide resistance in the American foulbrood pathogen Paenibacillus larvae.</title>
        <authorList>
            <person name="Okamoto M."/>
            <person name="Kumagai M."/>
            <person name="Kanamori H."/>
            <person name="Takamatsu D."/>
        </authorList>
    </citation>
    <scope>NUCLEOTIDE SEQUENCE [LARGE SCALE GENOMIC DNA]</scope>
    <source>
        <strain evidence="1 2">J41TS12</strain>
    </source>
</reference>
<sequence>MDDAFLNHITLNTGHMRKTYTSEVDKQMYFAMRRLFKDAIGPEGAALFKIYRAKTTHVGPTAVTTVYGPEGAPILTTACSKDDDGSLWRMMHETFSGPLATKATSPAPLPYVVDRIEVGASIHLDALKWTGDFSRCFAWAALFPEKIR</sequence>
<accession>A0A919XYN3</accession>
<dbReference type="RefSeq" id="WP_212942416.1">
    <property type="nucleotide sequence ID" value="NZ_BORR01000020.1"/>
</dbReference>
<organism evidence="1 2">
    <name type="scientific">Paenibacillus antibioticophila</name>
    <dbReference type="NCBI Taxonomy" id="1274374"/>
    <lineage>
        <taxon>Bacteria</taxon>
        <taxon>Bacillati</taxon>
        <taxon>Bacillota</taxon>
        <taxon>Bacilli</taxon>
        <taxon>Bacillales</taxon>
        <taxon>Paenibacillaceae</taxon>
        <taxon>Paenibacillus</taxon>
    </lineage>
</organism>
<name>A0A919XYN3_9BACL</name>